<dbReference type="Pfam" id="PF24883">
    <property type="entry name" value="NPHP3_N"/>
    <property type="match status" value="1"/>
</dbReference>
<feature type="domain" description="Nephrocystin 3-like N-terminal" evidence="3">
    <location>
        <begin position="185"/>
        <end position="350"/>
    </location>
</feature>
<evidence type="ECO:0000256" key="2">
    <source>
        <dbReference type="PROSITE-ProRule" id="PRU00023"/>
    </source>
</evidence>
<sequence>MSFGYGVGDFLAVVKVANTTRKRFRNAPDQFKHISEASETLSNVLRDIKDTYQQVGLNTQQKKQLDDVYRSCYNEMDNLLRNLDKYQELNTGTNSLGGIYRRVWKRLKWDQAEMAEMYQRIRSSIHVFNLFSTGLTSQVVFATKELVEQINNTLEVRAWHEALEWLTTVDYAAQQSDCLKRWQEGTGQWLLGTDDPQQWINNDNKSILCTGIPGAGKTILTAMVIDHLSEMIQHDQSVGLAYIYCNFRHHHEQRVEDVLASLIMQLIQRMSSLPEDIKSLYTQHKRRQTRPKLEELTKNLSVVLGQFSRIFIVVDALDEYSSSNEVLRKLFLELFRLQSNHAVSIFATSRPSLVIQSAYLQGHMSQLPDFVSTNAKLQTKIVDAITETVDGIFLLAHFHLDSLVGKPSVKAIRKALEQLPSGTDKLGRTPLMAAAATGNAELVRLLLDTGKVTPKRRDSYGHDAAF</sequence>
<evidence type="ECO:0000259" key="3">
    <source>
        <dbReference type="Pfam" id="PF24883"/>
    </source>
</evidence>
<dbReference type="Proteomes" id="UP001143548">
    <property type="component" value="Unassembled WGS sequence"/>
</dbReference>
<reference evidence="4" key="1">
    <citation type="submission" date="2022-07" db="EMBL/GenBank/DDBJ databases">
        <title>Taxonomy of Aspergillus series Nigri: significant species reduction supported by multi-species coalescent approaches.</title>
        <authorList>
            <person name="Bian C."/>
            <person name="Kusuya Y."/>
            <person name="Sklenar F."/>
            <person name="D'hooge E."/>
            <person name="Yaguchi T."/>
            <person name="Takahashi H."/>
            <person name="Hubka V."/>
        </authorList>
    </citation>
    <scope>NUCLEOTIDE SEQUENCE</scope>
    <source>
        <strain evidence="4">CBS 733.88</strain>
    </source>
</reference>
<dbReference type="EMBL" id="BROQ01000008">
    <property type="protein sequence ID" value="GKZ17892.1"/>
    <property type="molecule type" value="Genomic_DNA"/>
</dbReference>
<dbReference type="AlphaFoldDB" id="A0A9W5YL25"/>
<dbReference type="SMART" id="SM00248">
    <property type="entry name" value="ANK"/>
    <property type="match status" value="1"/>
</dbReference>
<evidence type="ECO:0000256" key="1">
    <source>
        <dbReference type="ARBA" id="ARBA00022737"/>
    </source>
</evidence>
<proteinExistence type="predicted"/>
<accession>A0A9W5YL25</accession>
<dbReference type="Gene3D" id="3.40.50.300">
    <property type="entry name" value="P-loop containing nucleotide triphosphate hydrolases"/>
    <property type="match status" value="1"/>
</dbReference>
<keyword evidence="1" id="KW-0677">Repeat</keyword>
<gene>
    <name evidence="4" type="ORF">AbraCBS73388_010832</name>
</gene>
<dbReference type="SUPFAM" id="SSF52540">
    <property type="entry name" value="P-loop containing nucleoside triphosphate hydrolases"/>
    <property type="match status" value="1"/>
</dbReference>
<dbReference type="InterPro" id="IPR036770">
    <property type="entry name" value="Ankyrin_rpt-contain_sf"/>
</dbReference>
<evidence type="ECO:0000313" key="4">
    <source>
        <dbReference type="EMBL" id="GKZ17892.1"/>
    </source>
</evidence>
<dbReference type="InterPro" id="IPR002110">
    <property type="entry name" value="Ankyrin_rpt"/>
</dbReference>
<feature type="repeat" description="ANK" evidence="2">
    <location>
        <begin position="426"/>
        <end position="450"/>
    </location>
</feature>
<dbReference type="InterPro" id="IPR056884">
    <property type="entry name" value="NPHP3-like_N"/>
</dbReference>
<dbReference type="Gene3D" id="1.25.40.20">
    <property type="entry name" value="Ankyrin repeat-containing domain"/>
    <property type="match status" value="1"/>
</dbReference>
<dbReference type="PROSITE" id="PS50088">
    <property type="entry name" value="ANK_REPEAT"/>
    <property type="match status" value="1"/>
</dbReference>
<organism evidence="4 5">
    <name type="scientific">Aspergillus brasiliensis</name>
    <dbReference type="NCBI Taxonomy" id="319629"/>
    <lineage>
        <taxon>Eukaryota</taxon>
        <taxon>Fungi</taxon>
        <taxon>Dikarya</taxon>
        <taxon>Ascomycota</taxon>
        <taxon>Pezizomycotina</taxon>
        <taxon>Eurotiomycetes</taxon>
        <taxon>Eurotiomycetidae</taxon>
        <taxon>Eurotiales</taxon>
        <taxon>Aspergillaceae</taxon>
        <taxon>Aspergillus</taxon>
        <taxon>Aspergillus subgen. Circumdati</taxon>
    </lineage>
</organism>
<dbReference type="PANTHER" id="PTHR10039">
    <property type="entry name" value="AMELOGENIN"/>
    <property type="match status" value="1"/>
</dbReference>
<dbReference type="InterPro" id="IPR027417">
    <property type="entry name" value="P-loop_NTPase"/>
</dbReference>
<dbReference type="PROSITE" id="PS50297">
    <property type="entry name" value="ANK_REP_REGION"/>
    <property type="match status" value="1"/>
</dbReference>
<dbReference type="PANTHER" id="PTHR10039:SF15">
    <property type="entry name" value="NACHT DOMAIN-CONTAINING PROTEIN"/>
    <property type="match status" value="1"/>
</dbReference>
<keyword evidence="2" id="KW-0040">ANK repeat</keyword>
<protein>
    <recommendedName>
        <fullName evidence="3">Nephrocystin 3-like N-terminal domain-containing protein</fullName>
    </recommendedName>
</protein>
<name>A0A9W5YL25_9EURO</name>
<comment type="caution">
    <text evidence="4">The sequence shown here is derived from an EMBL/GenBank/DDBJ whole genome shotgun (WGS) entry which is preliminary data.</text>
</comment>
<dbReference type="SUPFAM" id="SSF48403">
    <property type="entry name" value="Ankyrin repeat"/>
    <property type="match status" value="1"/>
</dbReference>
<evidence type="ECO:0000313" key="5">
    <source>
        <dbReference type="Proteomes" id="UP001143548"/>
    </source>
</evidence>
<dbReference type="Pfam" id="PF00023">
    <property type="entry name" value="Ank"/>
    <property type="match status" value="1"/>
</dbReference>